<organism evidence="1 3">
    <name type="scientific">Cucumis melo var. makuwa</name>
    <name type="common">Oriental melon</name>
    <dbReference type="NCBI Taxonomy" id="1194695"/>
    <lineage>
        <taxon>Eukaryota</taxon>
        <taxon>Viridiplantae</taxon>
        <taxon>Streptophyta</taxon>
        <taxon>Embryophyta</taxon>
        <taxon>Tracheophyta</taxon>
        <taxon>Spermatophyta</taxon>
        <taxon>Magnoliopsida</taxon>
        <taxon>eudicotyledons</taxon>
        <taxon>Gunneridae</taxon>
        <taxon>Pentapetalae</taxon>
        <taxon>rosids</taxon>
        <taxon>fabids</taxon>
        <taxon>Cucurbitales</taxon>
        <taxon>Cucurbitaceae</taxon>
        <taxon>Benincaseae</taxon>
        <taxon>Cucumis</taxon>
    </lineage>
</organism>
<proteinExistence type="predicted"/>
<evidence type="ECO:0000313" key="1">
    <source>
        <dbReference type="EMBL" id="KAA0040485.1"/>
    </source>
</evidence>
<evidence type="ECO:0000313" key="3">
    <source>
        <dbReference type="Proteomes" id="UP000321393"/>
    </source>
</evidence>
<sequence length="174" mass="19526">MASLLIGKKIHHHFLSEGSKISVRAKRRAATVSEMVDQASRLNVITTTGIVDIDTVSKEVEKDELQQIIEKLKKEPEEGGKFERKNGRVLYKGRLVLPQTSSLIPQLLHTFHDSVLVEQCEICQRNKYEATKPAGVLQPLPVPDKILEDWTMDFIEGLPEEGGVNVTMVVVDRV</sequence>
<gene>
    <name evidence="2" type="ORF">E5676_scaffold278G00480</name>
    <name evidence="1" type="ORF">E6C27_scaffold262G00200</name>
</gene>
<name>A0A5A7TGE2_CUCMM</name>
<dbReference type="STRING" id="1194695.A0A5A7TGE2"/>
<dbReference type="PANTHER" id="PTHR45835">
    <property type="entry name" value="YALI0A06105P"/>
    <property type="match status" value="1"/>
</dbReference>
<dbReference type="PANTHER" id="PTHR45835:SF99">
    <property type="entry name" value="CHROMO DOMAIN-CONTAINING PROTEIN-RELATED"/>
    <property type="match status" value="1"/>
</dbReference>
<dbReference type="AlphaFoldDB" id="A0A5A7TGE2"/>
<dbReference type="OrthoDB" id="413122at2759"/>
<protein>
    <submittedName>
        <fullName evidence="1">Ty3-gypsy retrotransposon protein</fullName>
    </submittedName>
</protein>
<comment type="caution">
    <text evidence="1">The sequence shown here is derived from an EMBL/GenBank/DDBJ whole genome shotgun (WGS) entry which is preliminary data.</text>
</comment>
<reference evidence="3 4" key="1">
    <citation type="submission" date="2019-08" db="EMBL/GenBank/DDBJ databases">
        <title>Draft genome sequences of two oriental melons (Cucumis melo L. var makuwa).</title>
        <authorList>
            <person name="Kwon S.-Y."/>
        </authorList>
    </citation>
    <scope>NUCLEOTIDE SEQUENCE [LARGE SCALE GENOMIC DNA]</scope>
    <source>
        <strain evidence="4">cv. Chang Bougi</strain>
        <strain evidence="3">cv. SW 3</strain>
        <tissue evidence="1">Leaf</tissue>
    </source>
</reference>
<dbReference type="Proteomes" id="UP000321947">
    <property type="component" value="Unassembled WGS sequence"/>
</dbReference>
<dbReference type="EMBL" id="SSTE01017321">
    <property type="protein sequence ID" value="KAA0040485.1"/>
    <property type="molecule type" value="Genomic_DNA"/>
</dbReference>
<accession>A0A5A7TGE2</accession>
<evidence type="ECO:0000313" key="2">
    <source>
        <dbReference type="EMBL" id="TYK23477.1"/>
    </source>
</evidence>
<evidence type="ECO:0000313" key="4">
    <source>
        <dbReference type="Proteomes" id="UP000321947"/>
    </source>
</evidence>
<dbReference type="EMBL" id="SSTD01004491">
    <property type="protein sequence ID" value="TYK23477.1"/>
    <property type="molecule type" value="Genomic_DNA"/>
</dbReference>
<dbReference type="Proteomes" id="UP000321393">
    <property type="component" value="Unassembled WGS sequence"/>
</dbReference>